<accession>A0A6N2VWF6</accession>
<dbReference type="AlphaFoldDB" id="A0A6N2VWF6"/>
<keyword evidence="1" id="KW-0812">Transmembrane</keyword>
<gene>
    <name evidence="2" type="ORF">BILFYP9_02942</name>
</gene>
<keyword evidence="1" id="KW-1133">Transmembrane helix</keyword>
<keyword evidence="1" id="KW-0472">Membrane</keyword>
<sequence>MVVTNGVNDSVICTIMNNISFFIMFAILPSEYFLYLSSIKKLILFVYRMKFIQLSPMIHMGDWLV</sequence>
<feature type="transmembrane region" description="Helical" evidence="1">
    <location>
        <begin position="15"/>
        <end position="35"/>
    </location>
</feature>
<evidence type="ECO:0000256" key="1">
    <source>
        <dbReference type="SAM" id="Phobius"/>
    </source>
</evidence>
<evidence type="ECO:0000313" key="2">
    <source>
        <dbReference type="EMBL" id="VYT34694.1"/>
    </source>
</evidence>
<reference evidence="2" key="1">
    <citation type="submission" date="2019-11" db="EMBL/GenBank/DDBJ databases">
        <authorList>
            <person name="Feng L."/>
        </authorList>
    </citation>
    <scope>NUCLEOTIDE SEQUENCE</scope>
    <source>
        <strain evidence="2">BintestinalisLFYP9</strain>
    </source>
</reference>
<proteinExistence type="predicted"/>
<organism evidence="2">
    <name type="scientific">Bacteroides intestinalis</name>
    <dbReference type="NCBI Taxonomy" id="329854"/>
    <lineage>
        <taxon>Bacteria</taxon>
        <taxon>Pseudomonadati</taxon>
        <taxon>Bacteroidota</taxon>
        <taxon>Bacteroidia</taxon>
        <taxon>Bacteroidales</taxon>
        <taxon>Bacteroidaceae</taxon>
        <taxon>Bacteroides</taxon>
    </lineage>
</organism>
<name>A0A6N2VWF6_9BACE</name>
<protein>
    <submittedName>
        <fullName evidence="2">Uncharacterized protein</fullName>
    </submittedName>
</protein>
<dbReference type="EMBL" id="CACRSU010000032">
    <property type="protein sequence ID" value="VYT34694.1"/>
    <property type="molecule type" value="Genomic_DNA"/>
</dbReference>